<feature type="transmembrane region" description="Helical" evidence="7">
    <location>
        <begin position="206"/>
        <end position="224"/>
    </location>
</feature>
<dbReference type="EMBL" id="VCAU01000036">
    <property type="protein sequence ID" value="KAF9889438.1"/>
    <property type="molecule type" value="Genomic_DNA"/>
</dbReference>
<keyword evidence="10" id="KW-1185">Reference proteome</keyword>
<dbReference type="PANTHER" id="PTHR31595">
    <property type="entry name" value="LONG-CHAIN-ALCOHOL O-FATTY-ACYLTRANSFERASE 3-RELATED"/>
    <property type="match status" value="1"/>
</dbReference>
<organism evidence="9 10">
    <name type="scientific">Aspergillus nanangensis</name>
    <dbReference type="NCBI Taxonomy" id="2582783"/>
    <lineage>
        <taxon>Eukaryota</taxon>
        <taxon>Fungi</taxon>
        <taxon>Dikarya</taxon>
        <taxon>Ascomycota</taxon>
        <taxon>Pezizomycotina</taxon>
        <taxon>Eurotiomycetes</taxon>
        <taxon>Eurotiomycetidae</taxon>
        <taxon>Eurotiales</taxon>
        <taxon>Aspergillaceae</taxon>
        <taxon>Aspergillus</taxon>
        <taxon>Aspergillus subgen. Circumdati</taxon>
    </lineage>
</organism>
<feature type="transmembrane region" description="Helical" evidence="7">
    <location>
        <begin position="154"/>
        <end position="173"/>
    </location>
</feature>
<feature type="transmembrane region" description="Helical" evidence="7">
    <location>
        <begin position="293"/>
        <end position="313"/>
    </location>
</feature>
<evidence type="ECO:0000256" key="7">
    <source>
        <dbReference type="SAM" id="Phobius"/>
    </source>
</evidence>
<keyword evidence="3" id="KW-0808">Transferase</keyword>
<reference evidence="9" key="1">
    <citation type="journal article" date="2019" name="Beilstein J. Org. Chem.">
        <title>Nanangenines: drimane sesquiterpenoids as the dominant metabolite cohort of a novel Australian fungus, Aspergillus nanangensis.</title>
        <authorList>
            <person name="Lacey H.J."/>
            <person name="Gilchrist C.L.M."/>
            <person name="Crombie A."/>
            <person name="Kalaitzis J.A."/>
            <person name="Vuong D."/>
            <person name="Rutledge P.J."/>
            <person name="Turner P."/>
            <person name="Pitt J.I."/>
            <person name="Lacey E."/>
            <person name="Chooi Y.H."/>
            <person name="Piggott A.M."/>
        </authorList>
    </citation>
    <scope>NUCLEOTIDE SEQUENCE</scope>
    <source>
        <strain evidence="9">MST-FP2251</strain>
    </source>
</reference>
<comment type="subcellular location">
    <subcellularLocation>
        <location evidence="1">Membrane</location>
        <topology evidence="1">Multi-pass membrane protein</topology>
    </subcellularLocation>
</comment>
<accession>A0AAD4GVG3</accession>
<dbReference type="GO" id="GO:0016020">
    <property type="term" value="C:membrane"/>
    <property type="evidence" value="ECO:0007669"/>
    <property type="project" value="UniProtKB-SubCell"/>
</dbReference>
<dbReference type="InterPro" id="IPR044851">
    <property type="entry name" value="Wax_synthase"/>
</dbReference>
<evidence type="ECO:0000256" key="6">
    <source>
        <dbReference type="ARBA" id="ARBA00023136"/>
    </source>
</evidence>
<keyword evidence="4 7" id="KW-0812">Transmembrane</keyword>
<feature type="transmembrane region" description="Helical" evidence="7">
    <location>
        <begin position="325"/>
        <end position="343"/>
    </location>
</feature>
<dbReference type="AlphaFoldDB" id="A0AAD4GVG3"/>
<evidence type="ECO:0000256" key="5">
    <source>
        <dbReference type="ARBA" id="ARBA00022989"/>
    </source>
</evidence>
<reference evidence="9" key="2">
    <citation type="submission" date="2020-02" db="EMBL/GenBank/DDBJ databases">
        <authorList>
            <person name="Gilchrist C.L.M."/>
            <person name="Chooi Y.-H."/>
        </authorList>
    </citation>
    <scope>NUCLEOTIDE SEQUENCE</scope>
    <source>
        <strain evidence="9">MST-FP2251</strain>
    </source>
</reference>
<evidence type="ECO:0000256" key="2">
    <source>
        <dbReference type="ARBA" id="ARBA00007282"/>
    </source>
</evidence>
<comment type="caution">
    <text evidence="9">The sequence shown here is derived from an EMBL/GenBank/DDBJ whole genome shotgun (WGS) entry which is preliminary data.</text>
</comment>
<dbReference type="Pfam" id="PF13813">
    <property type="entry name" value="MBOAT_2"/>
    <property type="match status" value="1"/>
</dbReference>
<protein>
    <recommendedName>
        <fullName evidence="8">Wax synthase domain-containing protein</fullName>
    </recommendedName>
</protein>
<dbReference type="PANTHER" id="PTHR31595:SF60">
    <property type="entry name" value="BIOSYNTHESIS PROTEIN (TRI7), PUTATIVE (AFU_ORTHOLOGUE AFUA_8G05970)-RELATED"/>
    <property type="match status" value="1"/>
</dbReference>
<feature type="transmembrane region" description="Helical" evidence="7">
    <location>
        <begin position="6"/>
        <end position="27"/>
    </location>
</feature>
<evidence type="ECO:0000259" key="8">
    <source>
        <dbReference type="Pfam" id="PF13813"/>
    </source>
</evidence>
<feature type="transmembrane region" description="Helical" evidence="7">
    <location>
        <begin position="364"/>
        <end position="382"/>
    </location>
</feature>
<evidence type="ECO:0000256" key="4">
    <source>
        <dbReference type="ARBA" id="ARBA00022692"/>
    </source>
</evidence>
<evidence type="ECO:0000256" key="3">
    <source>
        <dbReference type="ARBA" id="ARBA00022679"/>
    </source>
</evidence>
<dbReference type="Proteomes" id="UP001194746">
    <property type="component" value="Unassembled WGS sequence"/>
</dbReference>
<keyword evidence="5 7" id="KW-1133">Transmembrane helix</keyword>
<feature type="domain" description="Wax synthase" evidence="8">
    <location>
        <begin position="246"/>
        <end position="332"/>
    </location>
</feature>
<evidence type="ECO:0000313" key="10">
    <source>
        <dbReference type="Proteomes" id="UP001194746"/>
    </source>
</evidence>
<dbReference type="GO" id="GO:0008374">
    <property type="term" value="F:O-acyltransferase activity"/>
    <property type="evidence" value="ECO:0007669"/>
    <property type="project" value="InterPro"/>
</dbReference>
<sequence length="405" mass="45318">MTDIDSWTVSLATWGLAQLVTGLSVALIPPQSSLRSVATAVVIVLASSFQSQVNGCFEDTRIGGPLAAMCWVNVLNAIDLLVLSRVSYDAQRQWDRKEHGKHDATTTTEAWVKNLIWSQTVAFNYRRIGTPWQIRGLPTCGDGEDRVAPSRGRYLLFCALKVVVSVVVVQLFTVDATDPYLGGVFLETSDSKVVLVPGLHWVGRRMLIRVLFTISFAVVCRFAILGGYNLTAVIAVGAGIHDPADWPPISNALTESWSLRRLTGWHQLLRRLLTSNAEFLTRTALRIPRRSSLAFPACVFFTFFLSGLFHTQMDLAFGVPIDKSGAIYFFTLQGVGMILETAVQDVFRERIRSMDIFWKKAIGYVWVGAFLLWTLPVWLYPINLQLYRDGQRLISPFLLFPSRPL</sequence>
<comment type="similarity">
    <text evidence="2">Belongs to the wax synthase family.</text>
</comment>
<keyword evidence="6 7" id="KW-0472">Membrane</keyword>
<proteinExistence type="inferred from homology"/>
<name>A0AAD4GVG3_ASPNN</name>
<dbReference type="InterPro" id="IPR032805">
    <property type="entry name" value="Wax_synthase_dom"/>
</dbReference>
<dbReference type="GO" id="GO:0006629">
    <property type="term" value="P:lipid metabolic process"/>
    <property type="evidence" value="ECO:0007669"/>
    <property type="project" value="InterPro"/>
</dbReference>
<gene>
    <name evidence="9" type="ORF">FE257_007340</name>
</gene>
<evidence type="ECO:0000256" key="1">
    <source>
        <dbReference type="ARBA" id="ARBA00004141"/>
    </source>
</evidence>
<feature type="transmembrane region" description="Helical" evidence="7">
    <location>
        <begin position="62"/>
        <end position="83"/>
    </location>
</feature>
<evidence type="ECO:0000313" key="9">
    <source>
        <dbReference type="EMBL" id="KAF9889438.1"/>
    </source>
</evidence>